<feature type="coiled-coil region" evidence="1">
    <location>
        <begin position="142"/>
        <end position="209"/>
    </location>
</feature>
<proteinExistence type="predicted"/>
<dbReference type="Proteomes" id="UP000799439">
    <property type="component" value="Unassembled WGS sequence"/>
</dbReference>
<evidence type="ECO:0000313" key="2">
    <source>
        <dbReference type="EMBL" id="KAF2153009.1"/>
    </source>
</evidence>
<evidence type="ECO:0000256" key="1">
    <source>
        <dbReference type="SAM" id="Coils"/>
    </source>
</evidence>
<accession>A0A9P4J1L1</accession>
<name>A0A9P4J1L1_9PEZI</name>
<keyword evidence="3" id="KW-1185">Reference proteome</keyword>
<dbReference type="AlphaFoldDB" id="A0A9P4J1L1"/>
<dbReference type="EMBL" id="ML996085">
    <property type="protein sequence ID" value="KAF2153009.1"/>
    <property type="molecule type" value="Genomic_DNA"/>
</dbReference>
<comment type="caution">
    <text evidence="2">The sequence shown here is derived from an EMBL/GenBank/DDBJ whole genome shotgun (WGS) entry which is preliminary data.</text>
</comment>
<dbReference type="OrthoDB" id="5403729at2759"/>
<keyword evidence="1" id="KW-0175">Coiled coil</keyword>
<evidence type="ECO:0000313" key="3">
    <source>
        <dbReference type="Proteomes" id="UP000799439"/>
    </source>
</evidence>
<organism evidence="2 3">
    <name type="scientific">Myriangium duriaei CBS 260.36</name>
    <dbReference type="NCBI Taxonomy" id="1168546"/>
    <lineage>
        <taxon>Eukaryota</taxon>
        <taxon>Fungi</taxon>
        <taxon>Dikarya</taxon>
        <taxon>Ascomycota</taxon>
        <taxon>Pezizomycotina</taxon>
        <taxon>Dothideomycetes</taxon>
        <taxon>Dothideomycetidae</taxon>
        <taxon>Myriangiales</taxon>
        <taxon>Myriangiaceae</taxon>
        <taxon>Myriangium</taxon>
    </lineage>
</organism>
<sequence length="210" mass="23528">MDHALLARQTLKNLDDRLHRLNLVIYGDIDPDDESREVQTQVPPANVANRVESLEKALDVFESQSNSLQELLRLNKQWAALAPPNADTDYVVNAGDEQHAATVILSHASQYNSVASRLRSIQDVPLADASACVDAISQIPKMEVAAKRAQQHQLEIEELRKRSAEVVGRWHSVGVLSLNGALGEWEDRLMNAERTVRQAQARRRQEIEDV</sequence>
<protein>
    <submittedName>
        <fullName evidence="2">Uncharacterized protein</fullName>
    </submittedName>
</protein>
<reference evidence="2" key="1">
    <citation type="journal article" date="2020" name="Stud. Mycol.">
        <title>101 Dothideomycetes genomes: a test case for predicting lifestyles and emergence of pathogens.</title>
        <authorList>
            <person name="Haridas S."/>
            <person name="Albert R."/>
            <person name="Binder M."/>
            <person name="Bloem J."/>
            <person name="Labutti K."/>
            <person name="Salamov A."/>
            <person name="Andreopoulos B."/>
            <person name="Baker S."/>
            <person name="Barry K."/>
            <person name="Bills G."/>
            <person name="Bluhm B."/>
            <person name="Cannon C."/>
            <person name="Castanera R."/>
            <person name="Culley D."/>
            <person name="Daum C."/>
            <person name="Ezra D."/>
            <person name="Gonzalez J."/>
            <person name="Henrissat B."/>
            <person name="Kuo A."/>
            <person name="Liang C."/>
            <person name="Lipzen A."/>
            <person name="Lutzoni F."/>
            <person name="Magnuson J."/>
            <person name="Mondo S."/>
            <person name="Nolan M."/>
            <person name="Ohm R."/>
            <person name="Pangilinan J."/>
            <person name="Park H.-J."/>
            <person name="Ramirez L."/>
            <person name="Alfaro M."/>
            <person name="Sun H."/>
            <person name="Tritt A."/>
            <person name="Yoshinaga Y."/>
            <person name="Zwiers L.-H."/>
            <person name="Turgeon B."/>
            <person name="Goodwin S."/>
            <person name="Spatafora J."/>
            <person name="Crous P."/>
            <person name="Grigoriev I."/>
        </authorList>
    </citation>
    <scope>NUCLEOTIDE SEQUENCE</scope>
    <source>
        <strain evidence="2">CBS 260.36</strain>
    </source>
</reference>
<gene>
    <name evidence="2" type="ORF">K461DRAFT_132844</name>
</gene>